<name>A0A6C0DTI4_9ZZZZ</name>
<keyword evidence="1" id="KW-0812">Transmembrane</keyword>
<evidence type="ECO:0000256" key="1">
    <source>
        <dbReference type="SAM" id="Phobius"/>
    </source>
</evidence>
<keyword evidence="1" id="KW-0472">Membrane</keyword>
<protein>
    <submittedName>
        <fullName evidence="2">Uncharacterized protein</fullName>
    </submittedName>
</protein>
<feature type="transmembrane region" description="Helical" evidence="1">
    <location>
        <begin position="6"/>
        <end position="23"/>
    </location>
</feature>
<evidence type="ECO:0000313" key="2">
    <source>
        <dbReference type="EMBL" id="QHT19680.1"/>
    </source>
</evidence>
<sequence>MSETFFKTLVVIAIIVVLFYLVFSPLKKSSIFEGLDNQTPIGSDGEAGNAASYATSIKAEVIKLQDSLLITKYRKDYENAIINLEDLINFAMLKVTLNLTTDPVKDIKNIEALNTLNSAKVSLNGVMKFVDSQ</sequence>
<dbReference type="AlphaFoldDB" id="A0A6C0DTI4"/>
<dbReference type="EMBL" id="MN739668">
    <property type="protein sequence ID" value="QHT19680.1"/>
    <property type="molecule type" value="Genomic_DNA"/>
</dbReference>
<accession>A0A6C0DTI4</accession>
<proteinExistence type="predicted"/>
<organism evidence="2">
    <name type="scientific">viral metagenome</name>
    <dbReference type="NCBI Taxonomy" id="1070528"/>
    <lineage>
        <taxon>unclassified sequences</taxon>
        <taxon>metagenomes</taxon>
        <taxon>organismal metagenomes</taxon>
    </lineage>
</organism>
<keyword evidence="1" id="KW-1133">Transmembrane helix</keyword>
<reference evidence="2" key="1">
    <citation type="journal article" date="2020" name="Nature">
        <title>Giant virus diversity and host interactions through global metagenomics.</title>
        <authorList>
            <person name="Schulz F."/>
            <person name="Roux S."/>
            <person name="Paez-Espino D."/>
            <person name="Jungbluth S."/>
            <person name="Walsh D.A."/>
            <person name="Denef V.J."/>
            <person name="McMahon K.D."/>
            <person name="Konstantinidis K.T."/>
            <person name="Eloe-Fadrosh E.A."/>
            <person name="Kyrpides N.C."/>
            <person name="Woyke T."/>
        </authorList>
    </citation>
    <scope>NUCLEOTIDE SEQUENCE</scope>
    <source>
        <strain evidence="2">GVMAG-M-3300023174-5</strain>
    </source>
</reference>